<dbReference type="InterPro" id="IPR044566">
    <property type="entry name" value="RMV1-like"/>
</dbReference>
<dbReference type="PANTHER" id="PTHR45826:SF2">
    <property type="entry name" value="AMINO ACID TRANSPORTER"/>
    <property type="match status" value="1"/>
</dbReference>
<feature type="transmembrane region" description="Helical" evidence="5">
    <location>
        <begin position="635"/>
        <end position="655"/>
    </location>
</feature>
<keyword evidence="7" id="KW-1185">Reference proteome</keyword>
<dbReference type="AlphaFoldDB" id="X6NAJ7"/>
<comment type="subcellular location">
    <subcellularLocation>
        <location evidence="1">Cell membrane</location>
        <topology evidence="1">Multi-pass membrane protein</topology>
    </subcellularLocation>
</comment>
<evidence type="ECO:0000256" key="2">
    <source>
        <dbReference type="ARBA" id="ARBA00022448"/>
    </source>
</evidence>
<feature type="compositionally biased region" description="Low complexity" evidence="4">
    <location>
        <begin position="453"/>
        <end position="464"/>
    </location>
</feature>
<feature type="transmembrane region" description="Helical" evidence="5">
    <location>
        <begin position="602"/>
        <end position="623"/>
    </location>
</feature>
<feature type="transmembrane region" description="Helical" evidence="5">
    <location>
        <begin position="110"/>
        <end position="129"/>
    </location>
</feature>
<name>X6NAJ7_RETFI</name>
<feature type="transmembrane region" description="Helical" evidence="5">
    <location>
        <begin position="30"/>
        <end position="49"/>
    </location>
</feature>
<feature type="transmembrane region" description="Helical" evidence="5">
    <location>
        <begin position="61"/>
        <end position="81"/>
    </location>
</feature>
<feature type="transmembrane region" description="Helical" evidence="5">
    <location>
        <begin position="141"/>
        <end position="166"/>
    </location>
</feature>
<sequence>MSIMECIDAVSYPVLASEVLSKYFPSSSVIFAKICLGFPIIVGITVINLKGTYFMSQASTLIFLICLIPCVLFIVCGVPYIQWSETLTFTANDSAVKNGADPASQADFNYAFGLSVAMWLYSGAVNLGVLAGEVRNPYTTFLSASLILIPLVATINLLPVLISTSIDSDASHYQVGYYQVISKKTVGHWFGVVYDIGAVVALIGLYNSATVVAQEGLAYLIESSRNPFQELLEYYDAMQEQEHALEMSTSGNLNRKTKWWEHLLFAYPRRRHHVVRPLNIGRTVKPVMPLNVVLTSGHTTGSPSHSSESTPPLPSHDEETTVDDIEMAPQSKVNGDHNGNDGESDKNKQEIDKEQNAQIPKLKSLENMSKSSSTPILASGVATDMHGTGGMRRYENVVVKNGVMTMMAHVRVNNHKSVFPRVTTINDNYNGDNNDNKTHYNYAHNFNQHNYNQHYYHANGNNDNSSDDDSSSSTSLAPKNDMDTLPVNKVVTYPSALVPSMSEPTRVEHLRRNQISQTKMNLSINLIAHLQDGVNQVADMMAQRRIYVLLNLLVATTVFFIADFEMLIEVDMIIASVNTICMVLSFMWVRKNKPEQHRPFKIPGGICGCILCSLCPLLFIVMYLSFSLSQPVNRKLRICLFILMVSCGLFMHLIWKIIHRTLEANVNSIFIATLFGGKGKQGKYIYPFFCSSHPLQSFLLFISCNIATQFFYLKAF</sequence>
<keyword evidence="5" id="KW-0472">Membrane</keyword>
<evidence type="ECO:0000313" key="7">
    <source>
        <dbReference type="Proteomes" id="UP000023152"/>
    </source>
</evidence>
<evidence type="ECO:0000256" key="1">
    <source>
        <dbReference type="ARBA" id="ARBA00004651"/>
    </source>
</evidence>
<dbReference type="PANTHER" id="PTHR45826">
    <property type="entry name" value="POLYAMINE TRANSPORTER PUT1"/>
    <property type="match status" value="1"/>
</dbReference>
<gene>
    <name evidence="6" type="ORF">RFI_14870</name>
</gene>
<proteinExistence type="predicted"/>
<keyword evidence="2" id="KW-0813">Transport</keyword>
<reference evidence="6 7" key="1">
    <citation type="journal article" date="2013" name="Curr. Biol.">
        <title>The Genome of the Foraminiferan Reticulomyxa filosa.</title>
        <authorList>
            <person name="Glockner G."/>
            <person name="Hulsmann N."/>
            <person name="Schleicher M."/>
            <person name="Noegel A.A."/>
            <person name="Eichinger L."/>
            <person name="Gallinger C."/>
            <person name="Pawlowski J."/>
            <person name="Sierra R."/>
            <person name="Euteneuer U."/>
            <person name="Pillet L."/>
            <person name="Moustafa A."/>
            <person name="Platzer M."/>
            <person name="Groth M."/>
            <person name="Szafranski K."/>
            <person name="Schliwa M."/>
        </authorList>
    </citation>
    <scope>NUCLEOTIDE SEQUENCE [LARGE SCALE GENOMIC DNA]</scope>
</reference>
<feature type="compositionally biased region" description="Low complexity" evidence="4">
    <location>
        <begin position="294"/>
        <end position="310"/>
    </location>
</feature>
<feature type="transmembrane region" description="Helical" evidence="5">
    <location>
        <begin position="186"/>
        <end position="206"/>
    </location>
</feature>
<dbReference type="Proteomes" id="UP000023152">
    <property type="component" value="Unassembled WGS sequence"/>
</dbReference>
<keyword evidence="5" id="KW-0812">Transmembrane</keyword>
<feature type="compositionally biased region" description="Basic and acidic residues" evidence="4">
    <location>
        <begin position="334"/>
        <end position="355"/>
    </location>
</feature>
<evidence type="ECO:0000256" key="5">
    <source>
        <dbReference type="SAM" id="Phobius"/>
    </source>
</evidence>
<comment type="caution">
    <text evidence="6">The sequence shown here is derived from an EMBL/GenBank/DDBJ whole genome shotgun (WGS) entry which is preliminary data.</text>
</comment>
<feature type="transmembrane region" description="Helical" evidence="5">
    <location>
        <begin position="570"/>
        <end position="590"/>
    </location>
</feature>
<dbReference type="GO" id="GO:0005886">
    <property type="term" value="C:plasma membrane"/>
    <property type="evidence" value="ECO:0007669"/>
    <property type="project" value="UniProtKB-SubCell"/>
</dbReference>
<feature type="compositionally biased region" description="Polar residues" evidence="4">
    <location>
        <begin position="366"/>
        <end position="375"/>
    </location>
</feature>
<dbReference type="OrthoDB" id="5982228at2759"/>
<dbReference type="EMBL" id="ASPP01010825">
    <property type="protein sequence ID" value="ETO22332.1"/>
    <property type="molecule type" value="Genomic_DNA"/>
</dbReference>
<keyword evidence="5" id="KW-1133">Transmembrane helix</keyword>
<dbReference type="Gene3D" id="1.20.1740.10">
    <property type="entry name" value="Amino acid/polyamine transporter I"/>
    <property type="match status" value="1"/>
</dbReference>
<evidence type="ECO:0000256" key="3">
    <source>
        <dbReference type="ARBA" id="ARBA00022475"/>
    </source>
</evidence>
<protein>
    <submittedName>
        <fullName evidence="6">Amino acid transporter</fullName>
    </submittedName>
</protein>
<feature type="region of interest" description="Disordered" evidence="4">
    <location>
        <begin position="294"/>
        <end position="375"/>
    </location>
</feature>
<keyword evidence="3" id="KW-1003">Cell membrane</keyword>
<evidence type="ECO:0000256" key="4">
    <source>
        <dbReference type="SAM" id="MobiDB-lite"/>
    </source>
</evidence>
<organism evidence="6 7">
    <name type="scientific">Reticulomyxa filosa</name>
    <dbReference type="NCBI Taxonomy" id="46433"/>
    <lineage>
        <taxon>Eukaryota</taxon>
        <taxon>Sar</taxon>
        <taxon>Rhizaria</taxon>
        <taxon>Retaria</taxon>
        <taxon>Foraminifera</taxon>
        <taxon>Monothalamids</taxon>
        <taxon>Reticulomyxidae</taxon>
        <taxon>Reticulomyxa</taxon>
    </lineage>
</organism>
<feature type="transmembrane region" description="Helical" evidence="5">
    <location>
        <begin position="546"/>
        <end position="564"/>
    </location>
</feature>
<feature type="region of interest" description="Disordered" evidence="4">
    <location>
        <begin position="453"/>
        <end position="482"/>
    </location>
</feature>
<evidence type="ECO:0000313" key="6">
    <source>
        <dbReference type="EMBL" id="ETO22332.1"/>
    </source>
</evidence>
<dbReference type="GO" id="GO:0022857">
    <property type="term" value="F:transmembrane transporter activity"/>
    <property type="evidence" value="ECO:0007669"/>
    <property type="project" value="InterPro"/>
</dbReference>
<accession>X6NAJ7</accession>